<reference evidence="5" key="1">
    <citation type="submission" date="2022-07" db="EMBL/GenBank/DDBJ databases">
        <title>Pseudomonas agronomica sp. nov.: a novel bacterium with biotechnological application in the synthesis of biofertilizers from valorized agricultural residues.</title>
        <authorList>
            <person name="Robas M."/>
            <person name="Fernandez V.M."/>
            <person name="Luna L."/>
            <person name="Provanza A."/>
            <person name="Jimenez P.A."/>
        </authorList>
    </citation>
    <scope>NUCLEOTIDE SEQUENCE</scope>
    <source>
        <strain evidence="5">SAICEU22T</strain>
    </source>
</reference>
<dbReference type="RefSeq" id="WP_264430011.1">
    <property type="nucleotide sequence ID" value="NZ_JAOSHO010000325.1"/>
</dbReference>
<dbReference type="SMART" id="SM00965">
    <property type="entry name" value="STN"/>
    <property type="match status" value="1"/>
</dbReference>
<dbReference type="Proteomes" id="UP001061999">
    <property type="component" value="Unassembled WGS sequence"/>
</dbReference>
<evidence type="ECO:0000256" key="3">
    <source>
        <dbReference type="ARBA" id="ARBA00023237"/>
    </source>
</evidence>
<proteinExistence type="predicted"/>
<dbReference type="Pfam" id="PF07660">
    <property type="entry name" value="STN"/>
    <property type="match status" value="1"/>
</dbReference>
<evidence type="ECO:0000313" key="5">
    <source>
        <dbReference type="EMBL" id="MCW1246633.1"/>
    </source>
</evidence>
<keyword evidence="2" id="KW-0472">Membrane</keyword>
<dbReference type="InterPro" id="IPR011662">
    <property type="entry name" value="Secretin/TonB_short_N"/>
</dbReference>
<dbReference type="EMBL" id="JAOSHO010000325">
    <property type="protein sequence ID" value="MCW1246633.1"/>
    <property type="molecule type" value="Genomic_DNA"/>
</dbReference>
<evidence type="ECO:0000259" key="4">
    <source>
        <dbReference type="SMART" id="SM00965"/>
    </source>
</evidence>
<accession>A0ABT3FC06</accession>
<dbReference type="SUPFAM" id="SSF74653">
    <property type="entry name" value="TolA/TonB C-terminal domain"/>
    <property type="match status" value="1"/>
</dbReference>
<keyword evidence="1" id="KW-0813">Transport</keyword>
<evidence type="ECO:0000256" key="1">
    <source>
        <dbReference type="ARBA" id="ARBA00022448"/>
    </source>
</evidence>
<keyword evidence="3" id="KW-0998">Cell outer membrane</keyword>
<sequence length="242" mass="25731">MSREALSRCCLAPTVLFLLLHALMPQRDAWSATPAPVEVDDRLARFVEFAIPAQEMTVALDLYSRASGMAILVDRQLAHGRRSTAVHGRLNARQALEQLLAGSGLAALYTGADAFTVKEAKLTRRADASSRNGSPSVREDNFASALQAALEQVLCRSAVTRPGHYRAALQLWVGASGEVRRSRLLASTGDARRDAAIIEGLGTLDIGRVPPSSLPQPVTVLVVPGAASAGTECNPWEGAVEP</sequence>
<dbReference type="Gene3D" id="3.55.50.30">
    <property type="match status" value="1"/>
</dbReference>
<feature type="domain" description="Secretin/TonB short N-terminal" evidence="4">
    <location>
        <begin position="69"/>
        <end position="120"/>
    </location>
</feature>
<keyword evidence="6" id="KW-1185">Reference proteome</keyword>
<comment type="caution">
    <text evidence="5">The sequence shown here is derived from an EMBL/GenBank/DDBJ whole genome shotgun (WGS) entry which is preliminary data.</text>
</comment>
<evidence type="ECO:0000313" key="6">
    <source>
        <dbReference type="Proteomes" id="UP001061999"/>
    </source>
</evidence>
<name>A0ABT3FC06_9PSED</name>
<gene>
    <name evidence="5" type="ORF">OC610_19620</name>
</gene>
<protein>
    <submittedName>
        <fullName evidence="5">STN domain-containing protein</fullName>
    </submittedName>
</protein>
<organism evidence="5 6">
    <name type="scientific">Pseudomonas agronomica</name>
    <dbReference type="NCBI Taxonomy" id="2979328"/>
    <lineage>
        <taxon>Bacteria</taxon>
        <taxon>Pseudomonadati</taxon>
        <taxon>Pseudomonadota</taxon>
        <taxon>Gammaproteobacteria</taxon>
        <taxon>Pseudomonadales</taxon>
        <taxon>Pseudomonadaceae</taxon>
        <taxon>Pseudomonas</taxon>
    </lineage>
</organism>
<evidence type="ECO:0000256" key="2">
    <source>
        <dbReference type="ARBA" id="ARBA00023136"/>
    </source>
</evidence>